<dbReference type="AlphaFoldDB" id="A0A3E1K9Y2"/>
<sequence length="470" mass="51949">MTFDSLTFALFIVTLWALVGVTRGWRARKLELLAASYLFYAAWNPVFIWLLVVSTVVDWHAARRLAATDNPHGRKAWLLLSVLVNLGLLSWFKYADFFIANFNQLTAWAGLPGFQAPLIDVVLPIGISFYTFQTLSYTFDVYRRRIQPGNDFADYALYVSFFPQLVAGPIVRYEQFAGQLASPRPMTAANLEVGAALMVAGLFLKTVLADSVFAPVVDAGFSAVDGIGTLSAWSSILSFSGQIYCDFAGYSLCAIGAARIFGFVLPKNFHAPYAALGFSDFWRRWHITLSTWIRDYLYITLGGNRHGRARTLGNLVIAMGLGGLWHGAAWTFVLWGLAHGLWLVIEHALRPLAGRSALLAHRAMAPLYMAVTFVVVTLTWVLFRAENLAQAGSFYAALLSVSGSKMSTAAWLALATMAGLLAWHAAIRRVEIELVYDRLAWPLRGIVMGLLLAAVLTSPGESRAFIYFQF</sequence>
<feature type="transmembrane region" description="Helical" evidence="12">
    <location>
        <begin position="6"/>
        <end position="25"/>
    </location>
</feature>
<comment type="pathway">
    <text evidence="2 11">Glycan biosynthesis; alginate biosynthesis.</text>
</comment>
<evidence type="ECO:0000313" key="14">
    <source>
        <dbReference type="Proteomes" id="UP000260351"/>
    </source>
</evidence>
<feature type="transmembrane region" description="Helical" evidence="12">
    <location>
        <begin position="409"/>
        <end position="427"/>
    </location>
</feature>
<dbReference type="PIRSF" id="PIRSF500217">
    <property type="entry name" value="AlgI"/>
    <property type="match status" value="1"/>
</dbReference>
<proteinExistence type="inferred from homology"/>
<dbReference type="PANTHER" id="PTHR13285:SF23">
    <property type="entry name" value="TEICHOIC ACID D-ALANYLTRANSFERASE"/>
    <property type="match status" value="1"/>
</dbReference>
<feature type="transmembrane region" description="Helical" evidence="12">
    <location>
        <begin position="37"/>
        <end position="57"/>
    </location>
</feature>
<keyword evidence="10 11" id="KW-0012">Acyltransferase</keyword>
<dbReference type="Pfam" id="PF03062">
    <property type="entry name" value="MBOAT"/>
    <property type="match status" value="1"/>
</dbReference>
<dbReference type="PIRSF" id="PIRSF016636">
    <property type="entry name" value="AlgI_DltB"/>
    <property type="match status" value="1"/>
</dbReference>
<keyword evidence="11" id="KW-0997">Cell inner membrane</keyword>
<dbReference type="InterPro" id="IPR028362">
    <property type="entry name" value="AlgI"/>
</dbReference>
<dbReference type="EMBL" id="QUZK01000025">
    <property type="protein sequence ID" value="RFF31019.1"/>
    <property type="molecule type" value="Genomic_DNA"/>
</dbReference>
<evidence type="ECO:0000313" key="13">
    <source>
        <dbReference type="EMBL" id="RFF31019.1"/>
    </source>
</evidence>
<reference evidence="13 14" key="1">
    <citation type="submission" date="2018-08" db="EMBL/GenBank/DDBJ databases">
        <title>Wenzhouxiangella salilacus sp. nov., a novel bacterium isolated from a saline lake in Xinjiang Province, China.</title>
        <authorList>
            <person name="Han S."/>
        </authorList>
    </citation>
    <scope>NUCLEOTIDE SEQUENCE [LARGE SCALE GENOMIC DNA]</scope>
    <source>
        <strain evidence="13 14">XDB06</strain>
    </source>
</reference>
<comment type="subcellular location">
    <subcellularLocation>
        <location evidence="11">Cell inner membrane</location>
    </subcellularLocation>
    <subcellularLocation>
        <location evidence="1">Cell membrane</location>
        <topology evidence="1">Multi-pass membrane protein</topology>
    </subcellularLocation>
</comment>
<keyword evidence="7 11" id="KW-0016">Alginate biosynthesis</keyword>
<gene>
    <name evidence="13" type="ORF">DZC52_06125</name>
</gene>
<keyword evidence="5 11" id="KW-0808">Transferase</keyword>
<evidence type="ECO:0000256" key="9">
    <source>
        <dbReference type="ARBA" id="ARBA00023136"/>
    </source>
</evidence>
<accession>A0A3E1K9Y2</accession>
<protein>
    <recommendedName>
        <fullName evidence="11">Probable alginate O-acetylase</fullName>
        <ecNumber evidence="11">2.3.1.-</ecNumber>
    </recommendedName>
</protein>
<dbReference type="InterPro" id="IPR004299">
    <property type="entry name" value="MBOAT_fam"/>
</dbReference>
<dbReference type="GO" id="GO:0042121">
    <property type="term" value="P:alginic acid biosynthetic process"/>
    <property type="evidence" value="ECO:0007669"/>
    <property type="project" value="UniProtKB-UniRule"/>
</dbReference>
<feature type="transmembrane region" description="Helical" evidence="12">
    <location>
        <begin position="365"/>
        <end position="383"/>
    </location>
</feature>
<evidence type="ECO:0000256" key="1">
    <source>
        <dbReference type="ARBA" id="ARBA00004651"/>
    </source>
</evidence>
<evidence type="ECO:0000256" key="8">
    <source>
        <dbReference type="ARBA" id="ARBA00022989"/>
    </source>
</evidence>
<evidence type="ECO:0000256" key="3">
    <source>
        <dbReference type="ARBA" id="ARBA00010323"/>
    </source>
</evidence>
<feature type="transmembrane region" description="Helical" evidence="12">
    <location>
        <begin position="77"/>
        <end position="95"/>
    </location>
</feature>
<dbReference type="PANTHER" id="PTHR13285">
    <property type="entry name" value="ACYLTRANSFERASE"/>
    <property type="match status" value="1"/>
</dbReference>
<evidence type="ECO:0000256" key="4">
    <source>
        <dbReference type="ARBA" id="ARBA00022475"/>
    </source>
</evidence>
<evidence type="ECO:0000256" key="10">
    <source>
        <dbReference type="ARBA" id="ARBA00023315"/>
    </source>
</evidence>
<name>A0A3E1K9Y2_9GAMM</name>
<evidence type="ECO:0000256" key="2">
    <source>
        <dbReference type="ARBA" id="ARBA00005182"/>
    </source>
</evidence>
<dbReference type="GO" id="GO:0005886">
    <property type="term" value="C:plasma membrane"/>
    <property type="evidence" value="ECO:0007669"/>
    <property type="project" value="UniProtKB-SubCell"/>
</dbReference>
<evidence type="ECO:0000256" key="12">
    <source>
        <dbReference type="SAM" id="Phobius"/>
    </source>
</evidence>
<feature type="transmembrane region" description="Helical" evidence="12">
    <location>
        <begin position="315"/>
        <end position="345"/>
    </location>
</feature>
<comment type="caution">
    <text evidence="13">The sequence shown here is derived from an EMBL/GenBank/DDBJ whole genome shotgun (WGS) entry which is preliminary data.</text>
</comment>
<dbReference type="Proteomes" id="UP000260351">
    <property type="component" value="Unassembled WGS sequence"/>
</dbReference>
<dbReference type="OrthoDB" id="139172at2"/>
<keyword evidence="4 11" id="KW-1003">Cell membrane</keyword>
<evidence type="ECO:0000256" key="6">
    <source>
        <dbReference type="ARBA" id="ARBA00022692"/>
    </source>
</evidence>
<keyword evidence="14" id="KW-1185">Reference proteome</keyword>
<keyword evidence="6 11" id="KW-0812">Transmembrane</keyword>
<feature type="transmembrane region" description="Helical" evidence="12">
    <location>
        <begin position="439"/>
        <end position="457"/>
    </location>
</feature>
<evidence type="ECO:0000256" key="11">
    <source>
        <dbReference type="PIRNR" id="PIRNR016636"/>
    </source>
</evidence>
<keyword evidence="8 12" id="KW-1133">Transmembrane helix</keyword>
<evidence type="ECO:0000256" key="5">
    <source>
        <dbReference type="ARBA" id="ARBA00022679"/>
    </source>
</evidence>
<comment type="similarity">
    <text evidence="3 11">Belongs to the membrane-bound acyltransferase family.</text>
</comment>
<dbReference type="InterPro" id="IPR051085">
    <property type="entry name" value="MB_O-acyltransferase"/>
</dbReference>
<dbReference type="GO" id="GO:0016746">
    <property type="term" value="F:acyltransferase activity"/>
    <property type="evidence" value="ECO:0007669"/>
    <property type="project" value="UniProtKB-KW"/>
</dbReference>
<dbReference type="EC" id="2.3.1.-" evidence="11"/>
<keyword evidence="9 11" id="KW-0472">Membrane</keyword>
<evidence type="ECO:0000256" key="7">
    <source>
        <dbReference type="ARBA" id="ARBA00022841"/>
    </source>
</evidence>
<dbReference type="UniPathway" id="UPA00286"/>
<organism evidence="13 14">
    <name type="scientific">Wenzhouxiangella sediminis</name>
    <dbReference type="NCBI Taxonomy" id="1792836"/>
    <lineage>
        <taxon>Bacteria</taxon>
        <taxon>Pseudomonadati</taxon>
        <taxon>Pseudomonadota</taxon>
        <taxon>Gammaproteobacteria</taxon>
        <taxon>Chromatiales</taxon>
        <taxon>Wenzhouxiangellaceae</taxon>
        <taxon>Wenzhouxiangella</taxon>
    </lineage>
</organism>
<dbReference type="InterPro" id="IPR024194">
    <property type="entry name" value="Ac/AlaTfrase_AlgI/DltB"/>
</dbReference>